<dbReference type="AlphaFoldDB" id="A0AA88WQN3"/>
<evidence type="ECO:0000313" key="1">
    <source>
        <dbReference type="EMBL" id="KAK3032118.1"/>
    </source>
</evidence>
<sequence length="89" mass="9816">MTSESTWIDTIEPAVSGNCSDISNLAPLNSNKKSIKRIRRDEPEIHGVRIIGGDEVEGEEGNGKKRNEPVYTGALVRRENFPPFYGAIS</sequence>
<name>A0AA88WQN3_9ASTE</name>
<evidence type="ECO:0000313" key="2">
    <source>
        <dbReference type="Proteomes" id="UP001188597"/>
    </source>
</evidence>
<keyword evidence="2" id="KW-1185">Reference proteome</keyword>
<gene>
    <name evidence="1" type="ORF">RJ639_037422</name>
</gene>
<reference evidence="1" key="1">
    <citation type="submission" date="2022-12" db="EMBL/GenBank/DDBJ databases">
        <title>Draft genome assemblies for two species of Escallonia (Escalloniales).</title>
        <authorList>
            <person name="Chanderbali A."/>
            <person name="Dervinis C."/>
            <person name="Anghel I."/>
            <person name="Soltis D."/>
            <person name="Soltis P."/>
            <person name="Zapata F."/>
        </authorList>
    </citation>
    <scope>NUCLEOTIDE SEQUENCE</scope>
    <source>
        <strain evidence="1">UCBG64.0493</strain>
        <tissue evidence="1">Leaf</tissue>
    </source>
</reference>
<dbReference type="Proteomes" id="UP001188597">
    <property type="component" value="Unassembled WGS sequence"/>
</dbReference>
<accession>A0AA88WQN3</accession>
<proteinExistence type="predicted"/>
<protein>
    <submittedName>
        <fullName evidence="1">Uncharacterized protein</fullName>
    </submittedName>
</protein>
<organism evidence="1 2">
    <name type="scientific">Escallonia herrerae</name>
    <dbReference type="NCBI Taxonomy" id="1293975"/>
    <lineage>
        <taxon>Eukaryota</taxon>
        <taxon>Viridiplantae</taxon>
        <taxon>Streptophyta</taxon>
        <taxon>Embryophyta</taxon>
        <taxon>Tracheophyta</taxon>
        <taxon>Spermatophyta</taxon>
        <taxon>Magnoliopsida</taxon>
        <taxon>eudicotyledons</taxon>
        <taxon>Gunneridae</taxon>
        <taxon>Pentapetalae</taxon>
        <taxon>asterids</taxon>
        <taxon>campanulids</taxon>
        <taxon>Escalloniales</taxon>
        <taxon>Escalloniaceae</taxon>
        <taxon>Escallonia</taxon>
    </lineage>
</organism>
<dbReference type="EMBL" id="JAVXUP010000281">
    <property type="protein sequence ID" value="KAK3032118.1"/>
    <property type="molecule type" value="Genomic_DNA"/>
</dbReference>
<comment type="caution">
    <text evidence="1">The sequence shown here is derived from an EMBL/GenBank/DDBJ whole genome shotgun (WGS) entry which is preliminary data.</text>
</comment>